<keyword evidence="3" id="KW-0520">NAD</keyword>
<keyword evidence="2 4" id="KW-0560">Oxidoreductase</keyword>
<dbReference type="EMBL" id="JBGBDC010000008">
    <property type="protein sequence ID" value="MEY2253087.1"/>
    <property type="molecule type" value="Genomic_DNA"/>
</dbReference>
<dbReference type="PIRSF" id="PIRSF036492">
    <property type="entry name" value="ALDH"/>
    <property type="match status" value="1"/>
</dbReference>
<dbReference type="Proteomes" id="UP001562178">
    <property type="component" value="Unassembled WGS sequence"/>
</dbReference>
<evidence type="ECO:0000313" key="9">
    <source>
        <dbReference type="Proteomes" id="UP001562178"/>
    </source>
</evidence>
<dbReference type="InterPro" id="IPR016163">
    <property type="entry name" value="Ald_DH_C"/>
</dbReference>
<dbReference type="PROSITE" id="PS00687">
    <property type="entry name" value="ALDEHYDE_DEHYDR_GLU"/>
    <property type="match status" value="1"/>
</dbReference>
<evidence type="ECO:0000256" key="4">
    <source>
        <dbReference type="PIRNR" id="PIRNR036492"/>
    </source>
</evidence>
<sequence length="491" mass="53655">MPDADRVFLWGQAMDVSELHSRFEAMRAASRAQADTPLLLRRERLLRLQKLLQDNEARLCASVQADFGQRSARVTTLTELLPLHSQLRQAVGALRRWAAPRPEATPWHFWPARAWVQAMPLGVVGVIAPWNYPLLLSLGPLVSALAAGNRVILKPSEYTPETMHLLAELVPSYFADDEVALLAGDAGASAELAALPLDHLLFTGSAATGRKVALAAANQLVPTTLELGGKSPCLLEQSCDIQDAARKIAHAKLLNAGQTCIAPDYVLLPRGSSAAFVEAYAQAVQHMYPQQQGNPDYTSVIHAAHASRLLGMLAQAEQAGAQVIRLESGGAEVSQSRIGDGISRQLVPSLVLGVSAQMQLMQEEIFGPVLPVLQYDDREEAVAAINQGEIPLALYWFGQDRRQGREVAQRVRAAGMCMNDCLLQFAHGGLPFGGWGRSGWGALHGYHGFMRFSHAKPVLRQGGWSAAAWLYPPYGRRFDLLVRWLSRSFMR</sequence>
<dbReference type="InterPro" id="IPR012394">
    <property type="entry name" value="Aldehyde_DH_NAD(P)"/>
</dbReference>
<reference evidence="8 9" key="1">
    <citation type="journal article" date="2016" name="Int. J. Syst. Evol. Microbiol.">
        <title>Description of Comamonas sediminis sp. nov., isolated from lagoon sediments.</title>
        <authorList>
            <person name="Subhash Y."/>
            <person name="Bang J.J."/>
            <person name="You T.H."/>
            <person name="Lee S.S."/>
        </authorList>
    </citation>
    <scope>NUCLEOTIDE SEQUENCE [LARGE SCALE GENOMIC DNA]</scope>
    <source>
        <strain evidence="8 9">JCM 31169</strain>
    </source>
</reference>
<dbReference type="InterPro" id="IPR016162">
    <property type="entry name" value="Ald_DH_N"/>
</dbReference>
<proteinExistence type="inferred from homology"/>
<keyword evidence="9" id="KW-1185">Reference proteome</keyword>
<dbReference type="RefSeq" id="WP_369460812.1">
    <property type="nucleotide sequence ID" value="NZ_JBGBDC010000008.1"/>
</dbReference>
<comment type="similarity">
    <text evidence="1 4 6">Belongs to the aldehyde dehydrogenase family.</text>
</comment>
<evidence type="ECO:0000256" key="5">
    <source>
        <dbReference type="PROSITE-ProRule" id="PRU10007"/>
    </source>
</evidence>
<evidence type="ECO:0000256" key="2">
    <source>
        <dbReference type="ARBA" id="ARBA00023002"/>
    </source>
</evidence>
<evidence type="ECO:0000256" key="6">
    <source>
        <dbReference type="RuleBase" id="RU003345"/>
    </source>
</evidence>
<name>A0ABV4B723_9BURK</name>
<evidence type="ECO:0000259" key="7">
    <source>
        <dbReference type="Pfam" id="PF00171"/>
    </source>
</evidence>
<comment type="caution">
    <text evidence="8">The sequence shown here is derived from an EMBL/GenBank/DDBJ whole genome shotgun (WGS) entry which is preliminary data.</text>
</comment>
<accession>A0ABV4B723</accession>
<dbReference type="PANTHER" id="PTHR43570">
    <property type="entry name" value="ALDEHYDE DEHYDROGENASE"/>
    <property type="match status" value="1"/>
</dbReference>
<dbReference type="Gene3D" id="3.40.309.10">
    <property type="entry name" value="Aldehyde Dehydrogenase, Chain A, domain 2"/>
    <property type="match status" value="1"/>
</dbReference>
<evidence type="ECO:0000256" key="3">
    <source>
        <dbReference type="ARBA" id="ARBA00023027"/>
    </source>
</evidence>
<dbReference type="Gene3D" id="3.40.605.10">
    <property type="entry name" value="Aldehyde Dehydrogenase, Chain A, domain 1"/>
    <property type="match status" value="1"/>
</dbReference>
<feature type="active site" evidence="5">
    <location>
        <position position="226"/>
    </location>
</feature>
<dbReference type="PROSITE" id="PS00070">
    <property type="entry name" value="ALDEHYDE_DEHYDR_CYS"/>
    <property type="match status" value="1"/>
</dbReference>
<gene>
    <name evidence="8" type="ORF">AB7A72_18855</name>
</gene>
<dbReference type="PANTHER" id="PTHR43570:SF20">
    <property type="entry name" value="ALDEHYDE DEHYDROGENASE ALDX-RELATED"/>
    <property type="match status" value="1"/>
</dbReference>
<organism evidence="8 9">
    <name type="scientific">Comamonas sediminis</name>
    <dbReference type="NCBI Taxonomy" id="1783360"/>
    <lineage>
        <taxon>Bacteria</taxon>
        <taxon>Pseudomonadati</taxon>
        <taxon>Pseudomonadota</taxon>
        <taxon>Betaproteobacteria</taxon>
        <taxon>Burkholderiales</taxon>
        <taxon>Comamonadaceae</taxon>
        <taxon>Comamonas</taxon>
    </lineage>
</organism>
<dbReference type="InterPro" id="IPR016160">
    <property type="entry name" value="Ald_DH_CS_CYS"/>
</dbReference>
<evidence type="ECO:0000256" key="1">
    <source>
        <dbReference type="ARBA" id="ARBA00009986"/>
    </source>
</evidence>
<evidence type="ECO:0000313" key="8">
    <source>
        <dbReference type="EMBL" id="MEY2253087.1"/>
    </source>
</evidence>
<dbReference type="SUPFAM" id="SSF53720">
    <property type="entry name" value="ALDH-like"/>
    <property type="match status" value="1"/>
</dbReference>
<dbReference type="InterPro" id="IPR015590">
    <property type="entry name" value="Aldehyde_DH_dom"/>
</dbReference>
<dbReference type="InterPro" id="IPR016161">
    <property type="entry name" value="Ald_DH/histidinol_DH"/>
</dbReference>
<protein>
    <recommendedName>
        <fullName evidence="4">Aldehyde dehydrogenase</fullName>
    </recommendedName>
</protein>
<feature type="domain" description="Aldehyde dehydrogenase" evidence="7">
    <location>
        <begin position="6"/>
        <end position="457"/>
    </location>
</feature>
<dbReference type="InterPro" id="IPR029510">
    <property type="entry name" value="Ald_DH_CS_GLU"/>
</dbReference>
<dbReference type="Pfam" id="PF00171">
    <property type="entry name" value="Aldedh"/>
    <property type="match status" value="1"/>
</dbReference>